<keyword evidence="4" id="KW-1185">Reference proteome</keyword>
<evidence type="ECO:0000313" key="3">
    <source>
        <dbReference type="EMBL" id="QDF40986.1"/>
    </source>
</evidence>
<evidence type="ECO:0000313" key="4">
    <source>
        <dbReference type="Proteomes" id="UP000319298"/>
    </source>
</evidence>
<dbReference type="Proteomes" id="UP000319298">
    <property type="component" value="Chromosome"/>
</dbReference>
<dbReference type="PANTHER" id="PTHR43625">
    <property type="entry name" value="AFLATOXIN B1 ALDEHYDE REDUCTASE"/>
    <property type="match status" value="1"/>
</dbReference>
<dbReference type="Pfam" id="PF00248">
    <property type="entry name" value="Aldo_ket_red"/>
    <property type="match status" value="1"/>
</dbReference>
<accession>A0ABX5WFK4</accession>
<evidence type="ECO:0000256" key="1">
    <source>
        <dbReference type="ARBA" id="ARBA00023002"/>
    </source>
</evidence>
<dbReference type="InterPro" id="IPR050791">
    <property type="entry name" value="Aldo-Keto_reductase"/>
</dbReference>
<dbReference type="RefSeq" id="WP_140481715.1">
    <property type="nucleotide sequence ID" value="NZ_CP041090.2"/>
</dbReference>
<proteinExistence type="predicted"/>
<evidence type="ECO:0000259" key="2">
    <source>
        <dbReference type="Pfam" id="PF00248"/>
    </source>
</evidence>
<reference evidence="4" key="1">
    <citation type="submission" date="2019-06" db="EMBL/GenBank/DDBJ databases">
        <title>Whole-Genome Sequence of Bradyrhizobium sp. 3 Strain 65S1MB.</title>
        <authorList>
            <person name="Bromfield E.S.P."/>
            <person name="Cloutier S."/>
            <person name="Nguyen H.D.T."/>
        </authorList>
    </citation>
    <scope>NUCLEOTIDE SEQUENCE [LARGE SCALE GENOMIC DNA]</scope>
    <source>
        <strain evidence="4">65S1MB</strain>
    </source>
</reference>
<organism evidence="3 4">
    <name type="scientific">Bradyrhizobium symbiodeficiens</name>
    <dbReference type="NCBI Taxonomy" id="1404367"/>
    <lineage>
        <taxon>Bacteria</taxon>
        <taxon>Pseudomonadati</taxon>
        <taxon>Pseudomonadota</taxon>
        <taxon>Alphaproteobacteria</taxon>
        <taxon>Hyphomicrobiales</taxon>
        <taxon>Nitrobacteraceae</taxon>
        <taxon>Bradyrhizobium</taxon>
    </lineage>
</organism>
<keyword evidence="1" id="KW-0560">Oxidoreductase</keyword>
<dbReference type="InterPro" id="IPR036812">
    <property type="entry name" value="NAD(P)_OxRdtase_dom_sf"/>
</dbReference>
<dbReference type="InterPro" id="IPR023210">
    <property type="entry name" value="NADP_OxRdtase_dom"/>
</dbReference>
<gene>
    <name evidence="3" type="ORF">FJN17_27325</name>
</gene>
<dbReference type="SUPFAM" id="SSF51430">
    <property type="entry name" value="NAD(P)-linked oxidoreductase"/>
    <property type="match status" value="1"/>
</dbReference>
<protein>
    <submittedName>
        <fullName evidence="3">Aldo/keto reductase</fullName>
    </submittedName>
</protein>
<dbReference type="EMBL" id="CP041090">
    <property type="protein sequence ID" value="QDF40986.1"/>
    <property type="molecule type" value="Genomic_DNA"/>
</dbReference>
<dbReference type="PROSITE" id="PS51257">
    <property type="entry name" value="PROKAR_LIPOPROTEIN"/>
    <property type="match status" value="1"/>
</dbReference>
<dbReference type="Gene3D" id="3.20.20.100">
    <property type="entry name" value="NADP-dependent oxidoreductase domain"/>
    <property type="match status" value="1"/>
</dbReference>
<name>A0ABX5WFK4_9BRAD</name>
<feature type="domain" description="NADP-dependent oxidoreductase" evidence="2">
    <location>
        <begin position="16"/>
        <end position="311"/>
    </location>
</feature>
<reference evidence="3 4" key="2">
    <citation type="journal article" date="2020" name="Int. J. Syst. Evol. Microbiol.">
        <title>Description and complete genome sequences of Bradyrhizobium symbiodeficiens sp. nov., a non-symbiotic bacterium associated with legumes native to Canada.</title>
        <authorList>
            <person name="Bromfield E.S.P."/>
            <person name="Cloutier S."/>
            <person name="Nguyen H.D.T."/>
        </authorList>
    </citation>
    <scope>NUCLEOTIDE SEQUENCE [LARGE SCALE GENOMIC DNA]</scope>
    <source>
        <strain evidence="3 4">65S1MB</strain>
    </source>
</reference>
<dbReference type="PANTHER" id="PTHR43625:SF40">
    <property type="entry name" value="ALDO-KETO REDUCTASE YAKC [NADP(+)]"/>
    <property type="match status" value="1"/>
</dbReference>
<sequence>MEQHKLGSTGPSVSALGLGCMAMSDAYGPADRGESIATVHAALGAGITLIDTGDFYAMGHNEMLIRDALRDVARDRVQISVEFGALRGPAGEFTGMDCRPAATRNFLAYSLQRLGTDYVDIYRPARLDPNVAIEETIGGLADLVKAGYVRHIGLSEVGSDTIRRAHAVHPIADLQIEYSLIERGIERDILKTCRELGIGITAYGVLARGLISGHWSKDSGRAGKDYRLMTPRFQGANLDANLTLVESLRAIAGEIGATPAQVAIAWVAAQGQERGQEIVPLVGAKTRTRLIEALGATKVTLTPAHLAALAKAFPPDVASGTRYTAEQMAHLDSEKPAAA</sequence>